<evidence type="ECO:0000259" key="3">
    <source>
        <dbReference type="PROSITE" id="PS51767"/>
    </source>
</evidence>
<dbReference type="InterPro" id="IPR001461">
    <property type="entry name" value="Aspartic_peptidase_A1"/>
</dbReference>
<evidence type="ECO:0000256" key="2">
    <source>
        <dbReference type="SAM" id="SignalP"/>
    </source>
</evidence>
<feature type="domain" description="Peptidase A1" evidence="3">
    <location>
        <begin position="79"/>
        <end position="509"/>
    </location>
</feature>
<dbReference type="PANTHER" id="PTHR47966:SF51">
    <property type="entry name" value="BETA-SITE APP-CLEAVING ENZYME, ISOFORM A-RELATED"/>
    <property type="match status" value="1"/>
</dbReference>
<accession>A0A8H4R1H3</accession>
<comment type="caution">
    <text evidence="4">The sequence shown here is derived from an EMBL/GenBank/DDBJ whole genome shotgun (WGS) entry which is preliminary data.</text>
</comment>
<organism evidence="4 5">
    <name type="scientific">Agrocybe pediades</name>
    <dbReference type="NCBI Taxonomy" id="84607"/>
    <lineage>
        <taxon>Eukaryota</taxon>
        <taxon>Fungi</taxon>
        <taxon>Dikarya</taxon>
        <taxon>Basidiomycota</taxon>
        <taxon>Agaricomycotina</taxon>
        <taxon>Agaricomycetes</taxon>
        <taxon>Agaricomycetidae</taxon>
        <taxon>Agaricales</taxon>
        <taxon>Agaricineae</taxon>
        <taxon>Strophariaceae</taxon>
        <taxon>Agrocybe</taxon>
    </lineage>
</organism>
<evidence type="ECO:0000313" key="5">
    <source>
        <dbReference type="Proteomes" id="UP000521872"/>
    </source>
</evidence>
<keyword evidence="2" id="KW-0732">Signal</keyword>
<evidence type="ECO:0000313" key="4">
    <source>
        <dbReference type="EMBL" id="KAF4621635.1"/>
    </source>
</evidence>
<protein>
    <recommendedName>
        <fullName evidence="3">Peptidase A1 domain-containing protein</fullName>
    </recommendedName>
</protein>
<dbReference type="PRINTS" id="PR00792">
    <property type="entry name" value="PEPSIN"/>
</dbReference>
<feature type="chain" id="PRO_5034238626" description="Peptidase A1 domain-containing protein" evidence="2">
    <location>
        <begin position="20"/>
        <end position="607"/>
    </location>
</feature>
<dbReference type="InterPro" id="IPR021109">
    <property type="entry name" value="Peptidase_aspartic_dom_sf"/>
</dbReference>
<comment type="similarity">
    <text evidence="1">Belongs to the peptidase A1 family.</text>
</comment>
<dbReference type="InterPro" id="IPR034164">
    <property type="entry name" value="Pepsin-like_dom"/>
</dbReference>
<sequence length="607" mass="65082">MHRIISCFLVASQITASLANAVNRQGRELEKFEDISRRYTKRTAGGLHVPIVTTRNSKTLERRADVSRIGLGDYVDIAYSVLITVGGVTTPLVLDTGSSDLWIMSDTCLLGCAGGPRLYPQASFNYSGVDVALLYGDSTTGTFAKGTIGDDLVDLAGISLQHQYFGAINATNTSLGETGSAGIFGLGFPINSAIWNNLYDVTVKEVEAGKASLYERRDEVPIHKPGLKLGSPFPNLHFRTAMFPSFPGRLSRTSSSSLFPSTPIARKREPTSSEMYHVFKSYSTIGPFLPRLVELGMLSRPMFSITLQRDTIDIGGNMGMLSLGELPNGVKDANMTWVPLRLYTEEEGNLPAPPNAPKEVYPITWEVMMEGVYFDGELLPQSNLYSSSIKLSALMDTGNSAIRGPADTVAMILDKLGPDGIFPCTEPHTLTFKIGGKMFPVDPRDFAGQAYQNNVQFCTPNLVATDPPAIGGYQFSWSLGSPFLKGVLSSYYFGNLTYPTHDPPKMGFLSTVPKDAGDKMVSAVVAAANVDDNFPVISETAPSGTVSFASSNSNGIPQATNAGFSDGRGSSRSGASGGLLASGVSWSPLYAMLLLSIVSSLSWPPVL</sequence>
<dbReference type="Gene3D" id="2.40.70.10">
    <property type="entry name" value="Acid Proteases"/>
    <property type="match status" value="2"/>
</dbReference>
<name>A0A8H4R1H3_9AGAR</name>
<dbReference type="AlphaFoldDB" id="A0A8H4R1H3"/>
<dbReference type="GO" id="GO:0006508">
    <property type="term" value="P:proteolysis"/>
    <property type="evidence" value="ECO:0007669"/>
    <property type="project" value="InterPro"/>
</dbReference>
<dbReference type="InterPro" id="IPR033121">
    <property type="entry name" value="PEPTIDASE_A1"/>
</dbReference>
<keyword evidence="5" id="KW-1185">Reference proteome</keyword>
<dbReference type="SUPFAM" id="SSF50630">
    <property type="entry name" value="Acid proteases"/>
    <property type="match status" value="1"/>
</dbReference>
<dbReference type="PROSITE" id="PS51767">
    <property type="entry name" value="PEPTIDASE_A1"/>
    <property type="match status" value="1"/>
</dbReference>
<dbReference type="PANTHER" id="PTHR47966">
    <property type="entry name" value="BETA-SITE APP-CLEAVING ENZYME, ISOFORM A-RELATED"/>
    <property type="match status" value="1"/>
</dbReference>
<gene>
    <name evidence="4" type="ORF">D9613_012568</name>
</gene>
<dbReference type="EMBL" id="JAACJL010000006">
    <property type="protein sequence ID" value="KAF4621635.1"/>
    <property type="molecule type" value="Genomic_DNA"/>
</dbReference>
<evidence type="ECO:0000256" key="1">
    <source>
        <dbReference type="ARBA" id="ARBA00007447"/>
    </source>
</evidence>
<feature type="signal peptide" evidence="2">
    <location>
        <begin position="1"/>
        <end position="19"/>
    </location>
</feature>
<dbReference type="Proteomes" id="UP000521872">
    <property type="component" value="Unassembled WGS sequence"/>
</dbReference>
<dbReference type="CDD" id="cd05471">
    <property type="entry name" value="pepsin_like"/>
    <property type="match status" value="1"/>
</dbReference>
<reference evidence="4 5" key="1">
    <citation type="submission" date="2019-12" db="EMBL/GenBank/DDBJ databases">
        <authorList>
            <person name="Floudas D."/>
            <person name="Bentzer J."/>
            <person name="Ahren D."/>
            <person name="Johansson T."/>
            <person name="Persson P."/>
            <person name="Tunlid A."/>
        </authorList>
    </citation>
    <scope>NUCLEOTIDE SEQUENCE [LARGE SCALE GENOMIC DNA]</scope>
    <source>
        <strain evidence="4 5">CBS 102.39</strain>
    </source>
</reference>
<proteinExistence type="inferred from homology"/>
<dbReference type="Pfam" id="PF00026">
    <property type="entry name" value="Asp"/>
    <property type="match status" value="2"/>
</dbReference>
<dbReference type="GO" id="GO:0004190">
    <property type="term" value="F:aspartic-type endopeptidase activity"/>
    <property type="evidence" value="ECO:0007669"/>
    <property type="project" value="InterPro"/>
</dbReference>